<keyword evidence="2 10" id="KW-0813">Transport</keyword>
<dbReference type="PANTHER" id="PTHR38662:SF1">
    <property type="entry name" value="COBALT TRANSPORT PROTEIN CBIN"/>
    <property type="match status" value="1"/>
</dbReference>
<organism evidence="11 12">
    <name type="scientific">Mangrovibacter plantisponsor</name>
    <dbReference type="NCBI Taxonomy" id="451513"/>
    <lineage>
        <taxon>Bacteria</taxon>
        <taxon>Pseudomonadati</taxon>
        <taxon>Pseudomonadota</taxon>
        <taxon>Gammaproteobacteria</taxon>
        <taxon>Enterobacterales</taxon>
        <taxon>Enterobacteriaceae</taxon>
        <taxon>Mangrovibacter</taxon>
    </lineage>
</organism>
<keyword evidence="1 10" id="KW-0171">Cobalt transport</keyword>
<dbReference type="PANTHER" id="PTHR38662">
    <property type="entry name" value="COBALT TRANSPORT PROTEIN CBIN"/>
    <property type="match status" value="1"/>
</dbReference>
<feature type="transmembrane region" description="Helical" evidence="10">
    <location>
        <begin position="63"/>
        <end position="83"/>
    </location>
</feature>
<keyword evidence="4 10" id="KW-0169">Cobalamin biosynthesis</keyword>
<evidence type="ECO:0000313" key="11">
    <source>
        <dbReference type="EMBL" id="PWW11606.1"/>
    </source>
</evidence>
<keyword evidence="3 10" id="KW-1003">Cell membrane</keyword>
<evidence type="ECO:0000256" key="5">
    <source>
        <dbReference type="ARBA" id="ARBA00022692"/>
    </source>
</evidence>
<evidence type="ECO:0000256" key="3">
    <source>
        <dbReference type="ARBA" id="ARBA00022475"/>
    </source>
</evidence>
<dbReference type="InterPro" id="IPR003705">
    <property type="entry name" value="CbiN"/>
</dbReference>
<sequence length="93" mass="10378">MKKTVTLIVLVVALMVMPFFINHGGEYGGSDNQAEEQIKVIDPAYHPWFQPLYEPASGEIESLLFTLQGALGTAVIFYILGYWKGKASRAERD</sequence>
<comment type="caution">
    <text evidence="11">The sequence shown here is derived from an EMBL/GenBank/DDBJ whole genome shotgun (WGS) entry which is preliminary data.</text>
</comment>
<keyword evidence="12" id="KW-1185">Reference proteome</keyword>
<dbReference type="AlphaFoldDB" id="A0A317QAI5"/>
<dbReference type="NCBIfam" id="TIGR01165">
    <property type="entry name" value="cbiN"/>
    <property type="match status" value="1"/>
</dbReference>
<dbReference type="Pfam" id="PF02553">
    <property type="entry name" value="CbiN"/>
    <property type="match status" value="1"/>
</dbReference>
<evidence type="ECO:0000256" key="8">
    <source>
        <dbReference type="ARBA" id="ARBA00023136"/>
    </source>
</evidence>
<comment type="subcellular location">
    <subcellularLocation>
        <location evidence="10">Cell membrane</location>
        <topology evidence="10">Multi-pass membrane protein</topology>
    </subcellularLocation>
</comment>
<dbReference type="EMBL" id="QGTS01000002">
    <property type="protein sequence ID" value="PWW11606.1"/>
    <property type="molecule type" value="Genomic_DNA"/>
</dbReference>
<proteinExistence type="inferred from homology"/>
<keyword evidence="7 10" id="KW-0406">Ion transport</keyword>
<dbReference type="GO" id="GO:0005886">
    <property type="term" value="C:plasma membrane"/>
    <property type="evidence" value="ECO:0007669"/>
    <property type="project" value="UniProtKB-SubCell"/>
</dbReference>
<evidence type="ECO:0000256" key="1">
    <source>
        <dbReference type="ARBA" id="ARBA00022426"/>
    </source>
</evidence>
<protein>
    <recommendedName>
        <fullName evidence="10">Cobalt transport protein CbiN</fullName>
    </recommendedName>
    <alternativeName>
        <fullName evidence="10">Energy-coupling factor transporter probable substrate-capture protein CbiN</fullName>
        <shortName evidence="10">ECF transporter S component CbiN</shortName>
    </alternativeName>
</protein>
<name>A0A317QAI5_9ENTR</name>
<comment type="subunit">
    <text evidence="10">Forms an energy-coupling factor (ECF) transporter complex composed of an ATP-binding protein (A component, CbiO), a transmembrane protein (T component, CbiQ) and 2 possible substrate-capture proteins (S components, CbiM and CbiN) of unknown stoichimetry.</text>
</comment>
<evidence type="ECO:0000256" key="4">
    <source>
        <dbReference type="ARBA" id="ARBA00022573"/>
    </source>
</evidence>
<keyword evidence="5 10" id="KW-0812">Transmembrane</keyword>
<keyword evidence="8 10" id="KW-0472">Membrane</keyword>
<dbReference type="NCBIfam" id="NF002780">
    <property type="entry name" value="PRK02898.1"/>
    <property type="match status" value="1"/>
</dbReference>
<keyword evidence="6 10" id="KW-1133">Transmembrane helix</keyword>
<dbReference type="GO" id="GO:0009236">
    <property type="term" value="P:cobalamin biosynthetic process"/>
    <property type="evidence" value="ECO:0007669"/>
    <property type="project" value="UniProtKB-UniRule"/>
</dbReference>
<accession>A0A317QAI5</accession>
<evidence type="ECO:0000313" key="12">
    <source>
        <dbReference type="Proteomes" id="UP000246744"/>
    </source>
</evidence>
<evidence type="ECO:0000256" key="10">
    <source>
        <dbReference type="HAMAP-Rule" id="MF_00330"/>
    </source>
</evidence>
<dbReference type="RefSeq" id="WP_036115251.1">
    <property type="nucleotide sequence ID" value="NZ_QGTS01000002.1"/>
</dbReference>
<gene>
    <name evidence="10" type="primary">cbiN</name>
    <name evidence="11" type="ORF">DES37_102214</name>
</gene>
<dbReference type="Proteomes" id="UP000246744">
    <property type="component" value="Unassembled WGS sequence"/>
</dbReference>
<evidence type="ECO:0000256" key="7">
    <source>
        <dbReference type="ARBA" id="ARBA00023065"/>
    </source>
</evidence>
<comment type="function">
    <text evidence="10">Part of the energy-coupling factor (ECF) transporter complex CbiMNOQ involved in cobalt import.</text>
</comment>
<evidence type="ECO:0000256" key="6">
    <source>
        <dbReference type="ARBA" id="ARBA00022989"/>
    </source>
</evidence>
<dbReference type="OrthoDB" id="1551318at2"/>
<evidence type="ECO:0000256" key="9">
    <source>
        <dbReference type="ARBA" id="ARBA00023285"/>
    </source>
</evidence>
<comment type="pathway">
    <text evidence="10">Cofactor biosynthesis; adenosylcobalamin biosynthesis.</text>
</comment>
<dbReference type="HAMAP" id="MF_00330">
    <property type="entry name" value="CbiN"/>
    <property type="match status" value="1"/>
</dbReference>
<comment type="caution">
    <text evidence="10">Lacks conserved residue(s) required for the propagation of feature annotation.</text>
</comment>
<evidence type="ECO:0000256" key="2">
    <source>
        <dbReference type="ARBA" id="ARBA00022448"/>
    </source>
</evidence>
<dbReference type="UniPathway" id="UPA00148"/>
<reference evidence="11 12" key="1">
    <citation type="submission" date="2018-05" db="EMBL/GenBank/DDBJ databases">
        <title>Genomic Encyclopedia of Type Strains, Phase IV (KMG-IV): sequencing the most valuable type-strain genomes for metagenomic binning, comparative biology and taxonomic classification.</title>
        <authorList>
            <person name="Goeker M."/>
        </authorList>
    </citation>
    <scope>NUCLEOTIDE SEQUENCE [LARGE SCALE GENOMIC DNA]</scope>
    <source>
        <strain evidence="11 12">DSM 19579</strain>
    </source>
</reference>
<comment type="similarity">
    <text evidence="10">Belongs to the CbiN family.</text>
</comment>
<keyword evidence="9 10" id="KW-0170">Cobalt</keyword>
<dbReference type="GO" id="GO:0015087">
    <property type="term" value="F:cobalt ion transmembrane transporter activity"/>
    <property type="evidence" value="ECO:0007669"/>
    <property type="project" value="UniProtKB-UniRule"/>
</dbReference>